<dbReference type="Gene3D" id="2.40.50.1020">
    <property type="entry name" value="LytTr DNA-binding domain"/>
    <property type="match status" value="1"/>
</dbReference>
<reference evidence="4" key="1">
    <citation type="submission" date="2023-07" db="EMBL/GenBank/DDBJ databases">
        <title>The genome sequence of Rhodocytophaga aerolata KACC 12507.</title>
        <authorList>
            <person name="Zhang X."/>
        </authorList>
    </citation>
    <scope>NUCLEOTIDE SEQUENCE</scope>
    <source>
        <strain evidence="4">KACC 12507</strain>
    </source>
</reference>
<name>A0ABT8RAN9_9BACT</name>
<organism evidence="4 5">
    <name type="scientific">Rhodocytophaga aerolata</name>
    <dbReference type="NCBI Taxonomy" id="455078"/>
    <lineage>
        <taxon>Bacteria</taxon>
        <taxon>Pseudomonadati</taxon>
        <taxon>Bacteroidota</taxon>
        <taxon>Cytophagia</taxon>
        <taxon>Cytophagales</taxon>
        <taxon>Rhodocytophagaceae</taxon>
        <taxon>Rhodocytophaga</taxon>
    </lineage>
</organism>
<dbReference type="Pfam" id="PF04397">
    <property type="entry name" value="LytTR"/>
    <property type="match status" value="1"/>
</dbReference>
<dbReference type="Gene3D" id="3.40.50.2300">
    <property type="match status" value="1"/>
</dbReference>
<dbReference type="PANTHER" id="PTHR37299:SF1">
    <property type="entry name" value="STAGE 0 SPORULATION PROTEIN A HOMOLOG"/>
    <property type="match status" value="1"/>
</dbReference>
<dbReference type="RefSeq" id="WP_302039967.1">
    <property type="nucleotide sequence ID" value="NZ_JAUKPO010000016.1"/>
</dbReference>
<dbReference type="InterPro" id="IPR001789">
    <property type="entry name" value="Sig_transdc_resp-reg_receiver"/>
</dbReference>
<dbReference type="InterPro" id="IPR046947">
    <property type="entry name" value="LytR-like"/>
</dbReference>
<dbReference type="PANTHER" id="PTHR37299">
    <property type="entry name" value="TRANSCRIPTIONAL REGULATOR-RELATED"/>
    <property type="match status" value="1"/>
</dbReference>
<gene>
    <name evidence="4" type="ORF">Q0590_23010</name>
</gene>
<evidence type="ECO:0000313" key="5">
    <source>
        <dbReference type="Proteomes" id="UP001168528"/>
    </source>
</evidence>
<evidence type="ECO:0000259" key="2">
    <source>
        <dbReference type="PROSITE" id="PS50110"/>
    </source>
</evidence>
<feature type="domain" description="HTH LytTR-type" evidence="3">
    <location>
        <begin position="150"/>
        <end position="257"/>
    </location>
</feature>
<keyword evidence="4" id="KW-0238">DNA-binding</keyword>
<dbReference type="GO" id="GO:0003677">
    <property type="term" value="F:DNA binding"/>
    <property type="evidence" value="ECO:0007669"/>
    <property type="project" value="UniProtKB-KW"/>
</dbReference>
<evidence type="ECO:0000259" key="3">
    <source>
        <dbReference type="PROSITE" id="PS50930"/>
    </source>
</evidence>
<proteinExistence type="predicted"/>
<dbReference type="InterPro" id="IPR007492">
    <property type="entry name" value="LytTR_DNA-bd_dom"/>
</dbReference>
<keyword evidence="1" id="KW-0597">Phosphoprotein</keyword>
<protein>
    <submittedName>
        <fullName evidence="4">LytTR family DNA-binding domain-containing protein</fullName>
    </submittedName>
</protein>
<feature type="modified residue" description="4-aspartylphosphate" evidence="1">
    <location>
        <position position="56"/>
    </location>
</feature>
<accession>A0ABT8RAN9</accession>
<evidence type="ECO:0000313" key="4">
    <source>
        <dbReference type="EMBL" id="MDO1449166.1"/>
    </source>
</evidence>
<dbReference type="Proteomes" id="UP001168528">
    <property type="component" value="Unassembled WGS sequence"/>
</dbReference>
<evidence type="ECO:0000256" key="1">
    <source>
        <dbReference type="PROSITE-ProRule" id="PRU00169"/>
    </source>
</evidence>
<comment type="caution">
    <text evidence="4">The sequence shown here is derived from an EMBL/GenBank/DDBJ whole genome shotgun (WGS) entry which is preliminary data.</text>
</comment>
<dbReference type="SUPFAM" id="SSF52172">
    <property type="entry name" value="CheY-like"/>
    <property type="match status" value="1"/>
</dbReference>
<dbReference type="PROSITE" id="PS50930">
    <property type="entry name" value="HTH_LYTTR"/>
    <property type="match status" value="1"/>
</dbReference>
<sequence>MKVLIIEDEKPAADKLERYIKQYDPSIQVLAKLESVQQVNQWFSREIAEVDLLFMDIQLSDGVSFEIFKQTPIQKPVIFTTAYSEYAIEAFKVNGIDYLLKPISYEALASSMQKLEVLRSSLPSRQPSIPLENLSRMLSQLQKKNYKNRFMVRLGEHIHSIAADSITLFYAVDRDVFLYTTTKKKFIVDYKLEDLEEIIDPALFFRVNRSIILHINGIRDVLVYSNSRLKIHLQQEFDKEIIVSRERVNDFKEWFNGNSPQVATD</sequence>
<dbReference type="PROSITE" id="PS50110">
    <property type="entry name" value="RESPONSE_REGULATORY"/>
    <property type="match status" value="1"/>
</dbReference>
<keyword evidence="5" id="KW-1185">Reference proteome</keyword>
<dbReference type="SMART" id="SM00850">
    <property type="entry name" value="LytTR"/>
    <property type="match status" value="1"/>
</dbReference>
<dbReference type="SMART" id="SM00448">
    <property type="entry name" value="REC"/>
    <property type="match status" value="1"/>
</dbReference>
<feature type="domain" description="Response regulatory" evidence="2">
    <location>
        <begin position="2"/>
        <end position="116"/>
    </location>
</feature>
<dbReference type="Pfam" id="PF00072">
    <property type="entry name" value="Response_reg"/>
    <property type="match status" value="1"/>
</dbReference>
<dbReference type="EMBL" id="JAUKPO010000016">
    <property type="protein sequence ID" value="MDO1449166.1"/>
    <property type="molecule type" value="Genomic_DNA"/>
</dbReference>
<dbReference type="InterPro" id="IPR011006">
    <property type="entry name" value="CheY-like_superfamily"/>
</dbReference>